<dbReference type="PANTHER" id="PTHR34383">
    <property type="entry name" value="POLYPHOSPHATE:AMP PHOSPHOTRANSFERASE-RELATED"/>
    <property type="match status" value="1"/>
</dbReference>
<comment type="similarity">
    <text evidence="1 6">Belongs to the polyphosphate kinase 2 (PPK2) family. Class I subfamily.</text>
</comment>
<dbReference type="SUPFAM" id="SSF52540">
    <property type="entry name" value="P-loop containing nucleoside triphosphate hydrolases"/>
    <property type="match status" value="1"/>
</dbReference>
<dbReference type="Pfam" id="PF03976">
    <property type="entry name" value="PPK2"/>
    <property type="match status" value="1"/>
</dbReference>
<comment type="caution">
    <text evidence="8">The sequence shown here is derived from an EMBL/GenBank/DDBJ whole genome shotgun (WGS) entry which is preliminary data.</text>
</comment>
<dbReference type="InterPro" id="IPR027417">
    <property type="entry name" value="P-loop_NTPase"/>
</dbReference>
<comment type="catalytic activity">
    <reaction evidence="5">
        <text>[phosphate](n) + ATP = [phosphate](n+1) + ADP</text>
        <dbReference type="Rhea" id="RHEA:19573"/>
        <dbReference type="Rhea" id="RHEA-COMP:9859"/>
        <dbReference type="Rhea" id="RHEA-COMP:14280"/>
        <dbReference type="ChEBI" id="CHEBI:16838"/>
        <dbReference type="ChEBI" id="CHEBI:30616"/>
        <dbReference type="ChEBI" id="CHEBI:456216"/>
    </reaction>
    <physiologicalReaction direction="right-to-left" evidence="5">
        <dbReference type="Rhea" id="RHEA:19575"/>
    </physiologicalReaction>
</comment>
<organism evidence="8 9">
    <name type="scientific">Bradyrhizobium elkanii</name>
    <dbReference type="NCBI Taxonomy" id="29448"/>
    <lineage>
        <taxon>Bacteria</taxon>
        <taxon>Pseudomonadati</taxon>
        <taxon>Pseudomonadota</taxon>
        <taxon>Alphaproteobacteria</taxon>
        <taxon>Hyphomicrobiales</taxon>
        <taxon>Nitrobacteraceae</taxon>
        <taxon>Bradyrhizobium</taxon>
    </lineage>
</organism>
<dbReference type="EC" id="2.7.4.-" evidence="6"/>
<keyword evidence="3 6" id="KW-0418">Kinase</keyword>
<dbReference type="AlphaFoldDB" id="A0A8I1Y7V7"/>
<dbReference type="Gene3D" id="3.40.50.300">
    <property type="entry name" value="P-loop containing nucleotide triphosphate hydrolases"/>
    <property type="match status" value="1"/>
</dbReference>
<dbReference type="Proteomes" id="UP000673383">
    <property type="component" value="Unassembled WGS sequence"/>
</dbReference>
<dbReference type="PANTHER" id="PTHR34383:SF1">
    <property type="entry name" value="ADP-POLYPHOSPHATE PHOSPHOTRANSFERASE"/>
    <property type="match status" value="1"/>
</dbReference>
<evidence type="ECO:0000313" key="9">
    <source>
        <dbReference type="Proteomes" id="UP000673383"/>
    </source>
</evidence>
<sequence length="229" mass="26889">MIERGQRILVIVEGRDAAGKDGTIKWIVEHLSPRDTRVVALGPPSNRERCSWYFQRHVSHLPAAREIVLLNRIWYNRAGVERVMGFCTKEETEEFLETVPGFEAMIERSGITLLKYYLDISKQEQKRRLADRQRDPLKQWKMSPIDAKAQKLWKAYSEARDKMLERTHTVTSPWTVVRGGDKEHARLNIIRDVLWRLNYPGKHRRLHRPDPAVVFPYDKACYERGLIEA</sequence>
<proteinExistence type="inferred from homology"/>
<reference evidence="8" key="1">
    <citation type="submission" date="2021-02" db="EMBL/GenBank/DDBJ databases">
        <title>Genomic Encyclopedia of Type Strains, Phase IV (KMG-V): Genome sequencing to study the core and pangenomes of soil and plant-associated prokaryotes.</title>
        <authorList>
            <person name="Whitman W."/>
        </authorList>
    </citation>
    <scope>NUCLEOTIDE SEQUENCE</scope>
    <source>
        <strain evidence="8">USDA 406</strain>
    </source>
</reference>
<protein>
    <recommendedName>
        <fullName evidence="6">ADP/GDP-polyphosphate phosphotransferase</fullName>
        <ecNumber evidence="6">2.7.4.-</ecNumber>
    </recommendedName>
    <alternativeName>
        <fullName evidence="6">Polyphosphate kinase PPK2</fullName>
    </alternativeName>
</protein>
<keyword evidence="4" id="KW-0066">ATP synthesis</keyword>
<dbReference type="NCBIfam" id="TIGR03707">
    <property type="entry name" value="PPK2_P_aer"/>
    <property type="match status" value="1"/>
</dbReference>
<dbReference type="PIRSF" id="PIRSF028756">
    <property type="entry name" value="PPK2_prd"/>
    <property type="match status" value="1"/>
</dbReference>
<comment type="function">
    <text evidence="6">Uses inorganic polyphosphate (polyP) as a donor to convert GDP to GTP or ADP to ATP.</text>
</comment>
<dbReference type="InterPro" id="IPR016898">
    <property type="entry name" value="Polyphosphate_phosphotransfera"/>
</dbReference>
<keyword evidence="2 6" id="KW-0808">Transferase</keyword>
<accession>A0A8I1Y7V7</accession>
<name>A0A8I1Y7V7_BRAEL</name>
<dbReference type="InterPro" id="IPR022488">
    <property type="entry name" value="PPK2-related"/>
</dbReference>
<evidence type="ECO:0000256" key="5">
    <source>
        <dbReference type="ARBA" id="ARBA00024500"/>
    </source>
</evidence>
<dbReference type="EMBL" id="JAFICZ010000001">
    <property type="protein sequence ID" value="MBP1294402.1"/>
    <property type="molecule type" value="Genomic_DNA"/>
</dbReference>
<dbReference type="RefSeq" id="WP_370142616.1">
    <property type="nucleotide sequence ID" value="NZ_JAFICZ010000001.1"/>
</dbReference>
<evidence type="ECO:0000256" key="3">
    <source>
        <dbReference type="ARBA" id="ARBA00022777"/>
    </source>
</evidence>
<gene>
    <name evidence="8" type="ORF">JOH49_004155</name>
</gene>
<dbReference type="GO" id="GO:0006754">
    <property type="term" value="P:ATP biosynthetic process"/>
    <property type="evidence" value="ECO:0007669"/>
    <property type="project" value="UniProtKB-KW"/>
</dbReference>
<evidence type="ECO:0000256" key="1">
    <source>
        <dbReference type="ARBA" id="ARBA00009924"/>
    </source>
</evidence>
<dbReference type="InterPro" id="IPR022486">
    <property type="entry name" value="PPK2_PA0141"/>
</dbReference>
<feature type="domain" description="Polyphosphate kinase-2-related" evidence="7">
    <location>
        <begin position="2"/>
        <end position="203"/>
    </location>
</feature>
<evidence type="ECO:0000256" key="4">
    <source>
        <dbReference type="ARBA" id="ARBA00023310"/>
    </source>
</evidence>
<evidence type="ECO:0000256" key="6">
    <source>
        <dbReference type="RuleBase" id="RU369062"/>
    </source>
</evidence>
<evidence type="ECO:0000256" key="2">
    <source>
        <dbReference type="ARBA" id="ARBA00022679"/>
    </source>
</evidence>
<evidence type="ECO:0000313" key="8">
    <source>
        <dbReference type="EMBL" id="MBP1294402.1"/>
    </source>
</evidence>
<comment type="subunit">
    <text evidence="6">Homotetramer.</text>
</comment>
<dbReference type="GO" id="GO:0008976">
    <property type="term" value="F:polyphosphate kinase activity"/>
    <property type="evidence" value="ECO:0007669"/>
    <property type="project" value="UniProtKB-UniRule"/>
</dbReference>
<evidence type="ECO:0000259" key="7">
    <source>
        <dbReference type="Pfam" id="PF03976"/>
    </source>
</evidence>